<feature type="binding site" evidence="14">
    <location>
        <begin position="187"/>
        <end position="188"/>
    </location>
    <ligand>
        <name>ATP</name>
        <dbReference type="ChEBI" id="CHEBI:30616"/>
    </ligand>
</feature>
<evidence type="ECO:0000256" key="8">
    <source>
        <dbReference type="ARBA" id="ARBA00022960"/>
    </source>
</evidence>
<evidence type="ECO:0000313" key="18">
    <source>
        <dbReference type="EMBL" id="NKZ00678.1"/>
    </source>
</evidence>
<feature type="active site" evidence="13">
    <location>
        <position position="18"/>
    </location>
</feature>
<feature type="binding site" evidence="15">
    <location>
        <position position="313"/>
    </location>
    <ligand>
        <name>Mg(2+)</name>
        <dbReference type="ChEBI" id="CHEBI:18420"/>
        <label>1</label>
    </ligand>
</feature>
<evidence type="ECO:0000313" key="19">
    <source>
        <dbReference type="Proteomes" id="UP000553209"/>
    </source>
</evidence>
<dbReference type="GO" id="GO:0046872">
    <property type="term" value="F:metal ion binding"/>
    <property type="evidence" value="ECO:0007669"/>
    <property type="project" value="UniProtKB-KW"/>
</dbReference>
<dbReference type="GO" id="GO:0071555">
    <property type="term" value="P:cell wall organization"/>
    <property type="evidence" value="ECO:0007669"/>
    <property type="project" value="UniProtKB-KW"/>
</dbReference>
<comment type="caution">
    <text evidence="18">The sequence shown here is derived from an EMBL/GenBank/DDBJ whole genome shotgun (WGS) entry which is preliminary data.</text>
</comment>
<comment type="catalytic activity">
    <reaction evidence="12">
        <text>2 D-alanine + ATP = D-alanyl-D-alanine + ADP + phosphate + H(+)</text>
        <dbReference type="Rhea" id="RHEA:11224"/>
        <dbReference type="ChEBI" id="CHEBI:15378"/>
        <dbReference type="ChEBI" id="CHEBI:30616"/>
        <dbReference type="ChEBI" id="CHEBI:43474"/>
        <dbReference type="ChEBI" id="CHEBI:57416"/>
        <dbReference type="ChEBI" id="CHEBI:57822"/>
        <dbReference type="ChEBI" id="CHEBI:456216"/>
        <dbReference type="EC" id="6.3.2.4"/>
    </reaction>
</comment>
<dbReference type="InterPro" id="IPR000291">
    <property type="entry name" value="D-Ala_lig_Van_CS"/>
</dbReference>
<dbReference type="NCBIfam" id="TIGR01205">
    <property type="entry name" value="D_ala_D_alaTIGR"/>
    <property type="match status" value="1"/>
</dbReference>
<keyword evidence="6 16" id="KW-0067">ATP-binding</keyword>
<gene>
    <name evidence="12" type="primary">ddl</name>
    <name evidence="18" type="ORF">HGB44_23865</name>
</gene>
<feature type="binding site" evidence="14">
    <location>
        <begin position="179"/>
        <end position="181"/>
    </location>
    <ligand>
        <name>ATP</name>
        <dbReference type="ChEBI" id="CHEBI:30616"/>
    </ligand>
</feature>
<evidence type="ECO:0000256" key="7">
    <source>
        <dbReference type="ARBA" id="ARBA00022842"/>
    </source>
</evidence>
<evidence type="ECO:0000259" key="17">
    <source>
        <dbReference type="PROSITE" id="PS50975"/>
    </source>
</evidence>
<feature type="active site" evidence="13">
    <location>
        <position position="324"/>
    </location>
</feature>
<dbReference type="Gene3D" id="3.30.1490.20">
    <property type="entry name" value="ATP-grasp fold, A domain"/>
    <property type="match status" value="1"/>
</dbReference>
<dbReference type="GO" id="GO:0005524">
    <property type="term" value="F:ATP binding"/>
    <property type="evidence" value="ECO:0007669"/>
    <property type="project" value="UniProtKB-UniRule"/>
</dbReference>
<dbReference type="GO" id="GO:0008360">
    <property type="term" value="P:regulation of cell shape"/>
    <property type="evidence" value="ECO:0007669"/>
    <property type="project" value="UniProtKB-KW"/>
</dbReference>
<dbReference type="Proteomes" id="UP000553209">
    <property type="component" value="Unassembled WGS sequence"/>
</dbReference>
<keyword evidence="4 15" id="KW-0479">Metal-binding</keyword>
<proteinExistence type="inferred from homology"/>
<dbReference type="SUPFAM" id="SSF56059">
    <property type="entry name" value="Glutathione synthetase ATP-binding domain-like"/>
    <property type="match status" value="1"/>
</dbReference>
<dbReference type="Pfam" id="PF07478">
    <property type="entry name" value="Dala_Dala_lig_C"/>
    <property type="match status" value="1"/>
</dbReference>
<evidence type="ECO:0000256" key="16">
    <source>
        <dbReference type="PROSITE-ProRule" id="PRU00409"/>
    </source>
</evidence>
<dbReference type="SUPFAM" id="SSF52440">
    <property type="entry name" value="PreATP-grasp domain"/>
    <property type="match status" value="1"/>
</dbReference>
<dbReference type="RefSeq" id="WP_061081494.1">
    <property type="nucleotide sequence ID" value="NZ_JAAXPG010000026.1"/>
</dbReference>
<evidence type="ECO:0000256" key="13">
    <source>
        <dbReference type="PIRSR" id="PIRSR039102-1"/>
    </source>
</evidence>
<feature type="active site" evidence="13">
    <location>
        <position position="187"/>
    </location>
</feature>
<feature type="domain" description="ATP-grasp" evidence="17">
    <location>
        <begin position="143"/>
        <end position="346"/>
    </location>
</feature>
<name>A0A7X6MG72_9ACTN</name>
<reference evidence="18 19" key="1">
    <citation type="submission" date="2020-04" db="EMBL/GenBank/DDBJ databases">
        <title>MicrobeNet Type strains.</title>
        <authorList>
            <person name="Nicholson A.C."/>
        </authorList>
    </citation>
    <scope>NUCLEOTIDE SEQUENCE [LARGE SCALE GENOMIC DNA]</scope>
    <source>
        <strain evidence="18 19">ATCC 23612</strain>
    </source>
</reference>
<evidence type="ECO:0000256" key="5">
    <source>
        <dbReference type="ARBA" id="ARBA00022741"/>
    </source>
</evidence>
<dbReference type="InterPro" id="IPR013815">
    <property type="entry name" value="ATP_grasp_subdomain_1"/>
</dbReference>
<dbReference type="InterPro" id="IPR011761">
    <property type="entry name" value="ATP-grasp"/>
</dbReference>
<comment type="similarity">
    <text evidence="2 12">Belongs to the D-alanine--D-alanine ligase family.</text>
</comment>
<keyword evidence="12" id="KW-0963">Cytoplasm</keyword>
<dbReference type="PANTHER" id="PTHR23132">
    <property type="entry name" value="D-ALANINE--D-ALANINE LIGASE"/>
    <property type="match status" value="1"/>
</dbReference>
<dbReference type="InterPro" id="IPR016185">
    <property type="entry name" value="PreATP-grasp_dom_sf"/>
</dbReference>
<feature type="binding site" evidence="15">
    <location>
        <position position="300"/>
    </location>
    <ligand>
        <name>Mg(2+)</name>
        <dbReference type="ChEBI" id="CHEBI:18420"/>
        <label>1</label>
    </ligand>
</feature>
<dbReference type="Gene3D" id="3.40.50.20">
    <property type="match status" value="1"/>
</dbReference>
<organism evidence="18 19">
    <name type="scientific">Nocardiopsis alborubida</name>
    <dbReference type="NCBI Taxonomy" id="146802"/>
    <lineage>
        <taxon>Bacteria</taxon>
        <taxon>Bacillati</taxon>
        <taxon>Actinomycetota</taxon>
        <taxon>Actinomycetes</taxon>
        <taxon>Streptosporangiales</taxon>
        <taxon>Nocardiopsidaceae</taxon>
        <taxon>Nocardiopsis</taxon>
    </lineage>
</organism>
<dbReference type="PROSITE" id="PS00843">
    <property type="entry name" value="DALA_DALA_LIGASE_1"/>
    <property type="match status" value="1"/>
</dbReference>
<evidence type="ECO:0000256" key="10">
    <source>
        <dbReference type="ARBA" id="ARBA00023211"/>
    </source>
</evidence>
<dbReference type="EC" id="6.3.2.4" evidence="12"/>
<evidence type="ECO:0000256" key="14">
    <source>
        <dbReference type="PIRSR" id="PIRSR039102-2"/>
    </source>
</evidence>
<dbReference type="InterPro" id="IPR005905">
    <property type="entry name" value="D_ala_D_ala"/>
</dbReference>
<feature type="binding site" evidence="15">
    <location>
        <position position="313"/>
    </location>
    <ligand>
        <name>Mg(2+)</name>
        <dbReference type="ChEBI" id="CHEBI:18420"/>
        <label>2</label>
    </ligand>
</feature>
<evidence type="ECO:0000256" key="9">
    <source>
        <dbReference type="ARBA" id="ARBA00022984"/>
    </source>
</evidence>
<evidence type="ECO:0000256" key="12">
    <source>
        <dbReference type="HAMAP-Rule" id="MF_00047"/>
    </source>
</evidence>
<dbReference type="HAMAP" id="MF_00047">
    <property type="entry name" value="Dala_Dala_lig"/>
    <property type="match status" value="1"/>
</dbReference>
<comment type="cofactor">
    <cofactor evidence="15">
        <name>Mg(2+)</name>
        <dbReference type="ChEBI" id="CHEBI:18420"/>
    </cofactor>
    <cofactor evidence="15">
        <name>Mn(2+)</name>
        <dbReference type="ChEBI" id="CHEBI:29035"/>
    </cofactor>
    <text evidence="15">Binds 2 magnesium or manganese ions per subunit.</text>
</comment>
<comment type="pathway">
    <text evidence="12">Cell wall biogenesis; peptidoglycan biosynthesis.</text>
</comment>
<keyword evidence="9 12" id="KW-0573">Peptidoglycan synthesis</keyword>
<evidence type="ECO:0000256" key="1">
    <source>
        <dbReference type="ARBA" id="ARBA00001936"/>
    </source>
</evidence>
<dbReference type="UniPathway" id="UPA00219"/>
<evidence type="ECO:0000256" key="2">
    <source>
        <dbReference type="ARBA" id="ARBA00010871"/>
    </source>
</evidence>
<dbReference type="GO" id="GO:0008716">
    <property type="term" value="F:D-alanine-D-alanine ligase activity"/>
    <property type="evidence" value="ECO:0007669"/>
    <property type="project" value="UniProtKB-UniRule"/>
</dbReference>
<sequence>MPEARTRVAVVFGGRNGEYDVSCASAMSVLAHLDRDRYEVVPVRITRAGAWVVGTDTDDPAALDGERLLALTAEPEGEGKRRTGDGLGDAIVAMGGVDVVFPVIHGPYGEDGTIQGMLELLGVPYVGNGVLASAAGMDKATTKTLLRAAGLPVARDVVLRGPDDEVSPRERAELGLPVFVKPARSGSSLGVTRVGDWSELEAAVKTAREFDTKVLVEETVVGREVDLAVLELPDGALKAGPPLEIRVAEADRFFDYDTKYGGDAVFDIPADLPVEIQSQLSELALGVFEAVGCSGLLRVDFFLRGGTEPVVNEVNTLPGFTAHSQYPQIWRAAGLDYPELLDSLIRTALA</sequence>
<dbReference type="InterPro" id="IPR011127">
    <property type="entry name" value="Dala_Dala_lig_N"/>
</dbReference>
<keyword evidence="8 12" id="KW-0133">Cell shape</keyword>
<accession>A0A7X6MG72</accession>
<dbReference type="PANTHER" id="PTHR23132:SF25">
    <property type="entry name" value="D-ALANINE--D-ALANINE LIGASE A"/>
    <property type="match status" value="1"/>
</dbReference>
<evidence type="ECO:0000256" key="4">
    <source>
        <dbReference type="ARBA" id="ARBA00022723"/>
    </source>
</evidence>
<keyword evidence="11 12" id="KW-0961">Cell wall biogenesis/degradation</keyword>
<feature type="binding site" evidence="15">
    <location>
        <position position="315"/>
    </location>
    <ligand>
        <name>Mg(2+)</name>
        <dbReference type="ChEBI" id="CHEBI:18420"/>
        <label>2</label>
    </ligand>
</feature>
<feature type="binding site" evidence="14">
    <location>
        <begin position="312"/>
        <end position="313"/>
    </location>
    <ligand>
        <name>ATP</name>
        <dbReference type="ChEBI" id="CHEBI:30616"/>
    </ligand>
</feature>
<dbReference type="Gene3D" id="3.30.470.20">
    <property type="entry name" value="ATP-grasp fold, B domain"/>
    <property type="match status" value="1"/>
</dbReference>
<evidence type="ECO:0000256" key="6">
    <source>
        <dbReference type="ARBA" id="ARBA00022840"/>
    </source>
</evidence>
<evidence type="ECO:0000256" key="3">
    <source>
        <dbReference type="ARBA" id="ARBA00022598"/>
    </source>
</evidence>
<keyword evidence="10 15" id="KW-0464">Manganese</keyword>
<dbReference type="PIRSF" id="PIRSF039102">
    <property type="entry name" value="Ddl/VanB"/>
    <property type="match status" value="1"/>
</dbReference>
<dbReference type="PROSITE" id="PS50975">
    <property type="entry name" value="ATP_GRASP"/>
    <property type="match status" value="1"/>
</dbReference>
<protein>
    <recommendedName>
        <fullName evidence="12">D-alanine--D-alanine ligase</fullName>
        <ecNumber evidence="12">6.3.2.4</ecNumber>
    </recommendedName>
    <alternativeName>
        <fullName evidence="12">D-Ala-D-Ala ligase</fullName>
    </alternativeName>
    <alternativeName>
        <fullName evidence="12">D-alanylalanine synthetase</fullName>
    </alternativeName>
</protein>
<dbReference type="Pfam" id="PF01820">
    <property type="entry name" value="Dala_Dala_lig_N"/>
    <property type="match status" value="1"/>
</dbReference>
<feature type="binding site" evidence="14">
    <location>
        <begin position="217"/>
        <end position="224"/>
    </location>
    <ligand>
        <name>ATP</name>
        <dbReference type="ChEBI" id="CHEBI:30616"/>
    </ligand>
</feature>
<dbReference type="EMBL" id="JAAXPG010000026">
    <property type="protein sequence ID" value="NKZ00678.1"/>
    <property type="molecule type" value="Genomic_DNA"/>
</dbReference>
<comment type="cofactor">
    <cofactor evidence="1">
        <name>Mn(2+)</name>
        <dbReference type="ChEBI" id="CHEBI:29035"/>
    </cofactor>
</comment>
<evidence type="ECO:0000256" key="15">
    <source>
        <dbReference type="PIRSR" id="PIRSR039102-3"/>
    </source>
</evidence>
<keyword evidence="5 14" id="KW-0547">Nucleotide-binding</keyword>
<keyword evidence="3 12" id="KW-0436">Ligase</keyword>
<dbReference type="GO" id="GO:0009252">
    <property type="term" value="P:peptidoglycan biosynthetic process"/>
    <property type="evidence" value="ECO:0007669"/>
    <property type="project" value="UniProtKB-UniRule"/>
</dbReference>
<comment type="function">
    <text evidence="12">Cell wall formation.</text>
</comment>
<dbReference type="AlphaFoldDB" id="A0A7X6MG72"/>
<keyword evidence="19" id="KW-1185">Reference proteome</keyword>
<evidence type="ECO:0000256" key="11">
    <source>
        <dbReference type="ARBA" id="ARBA00023316"/>
    </source>
</evidence>
<dbReference type="InterPro" id="IPR011095">
    <property type="entry name" value="Dala_Dala_lig_C"/>
</dbReference>
<comment type="subcellular location">
    <subcellularLocation>
        <location evidence="12">Cytoplasm</location>
    </subcellularLocation>
</comment>
<feature type="binding site" evidence="14">
    <location>
        <position position="139"/>
    </location>
    <ligand>
        <name>ATP</name>
        <dbReference type="ChEBI" id="CHEBI:30616"/>
    </ligand>
</feature>
<dbReference type="GO" id="GO:0005829">
    <property type="term" value="C:cytosol"/>
    <property type="evidence" value="ECO:0007669"/>
    <property type="project" value="TreeGrafter"/>
</dbReference>
<keyword evidence="7 15" id="KW-0460">Magnesium</keyword>
<dbReference type="NCBIfam" id="NF002528">
    <property type="entry name" value="PRK01966.1-4"/>
    <property type="match status" value="1"/>
</dbReference>